<dbReference type="Pfam" id="PF14529">
    <property type="entry name" value="Exo_endo_phos_2"/>
    <property type="match status" value="1"/>
</dbReference>
<evidence type="ECO:0000313" key="3">
    <source>
        <dbReference type="EMBL" id="KAK5918736.1"/>
    </source>
</evidence>
<evidence type="ECO:0000313" key="4">
    <source>
        <dbReference type="Proteomes" id="UP001331515"/>
    </source>
</evidence>
<feature type="domain" description="Endonuclease/exonuclease/phosphatase" evidence="2">
    <location>
        <begin position="53"/>
        <end position="152"/>
    </location>
</feature>
<dbReference type="SUPFAM" id="SSF56219">
    <property type="entry name" value="DNase I-like"/>
    <property type="match status" value="1"/>
</dbReference>
<dbReference type="EMBL" id="JAURVH010001525">
    <property type="protein sequence ID" value="KAK5918736.1"/>
    <property type="molecule type" value="Genomic_DNA"/>
</dbReference>
<evidence type="ECO:0000256" key="1">
    <source>
        <dbReference type="SAM" id="MobiDB-lite"/>
    </source>
</evidence>
<proteinExistence type="predicted"/>
<dbReference type="Proteomes" id="UP001331515">
    <property type="component" value="Unassembled WGS sequence"/>
</dbReference>
<dbReference type="PANTHER" id="PTHR46670">
    <property type="entry name" value="ENDO/EXONUCLEASE/PHOSPHATASE DOMAIN-CONTAINING PROTEIN"/>
    <property type="match status" value="1"/>
</dbReference>
<dbReference type="AlphaFoldDB" id="A0AAN8D8R5"/>
<accession>A0AAN8D8R5</accession>
<sequence length="360" mass="39909">MGCASSRSKQKQCGGIAAIFRKDVKATTISIPDIPSFEHLVFKLSGPTPLVTVIIYRPPKQNPTFLSDLSDLLTQLSAISPSVLLVGDFNIHIDDPTSIYAIEFLETLQCFNFTQHINFPTHSHGHILDLVCSTGVDHLSSLDPHISDHLAITMDINIPIQKHKRTITFRNLKSLSPSALSACITRKMSAFPPPPPDNPCQLVDYYNTTLSPCLDELAPQNTKTVSFTHSAPWYTPELRQMKSQKRQLERLHKKTSLTVHLHAYTDHLHQYNNALKAARTNYYSQLIHSGSSNPKALFSTISTLLKPCNNATPSFTTAQCNSFLSFFQSKIDSIYRNLTSSTAPLAPPPSPQSPYPGSPL</sequence>
<keyword evidence="4" id="KW-1185">Reference proteome</keyword>
<dbReference type="InterPro" id="IPR036691">
    <property type="entry name" value="Endo/exonu/phosph_ase_sf"/>
</dbReference>
<reference evidence="3 4" key="1">
    <citation type="journal article" date="2023" name="Mol. Biol. Evol.">
        <title>Genomics of Secondarily Temperate Adaptation in the Only Non-Antarctic Icefish.</title>
        <authorList>
            <person name="Rivera-Colon A.G."/>
            <person name="Rayamajhi N."/>
            <person name="Minhas B.F."/>
            <person name="Madrigal G."/>
            <person name="Bilyk K.T."/>
            <person name="Yoon V."/>
            <person name="Hune M."/>
            <person name="Gregory S."/>
            <person name="Cheng C.H.C."/>
            <person name="Catchen J.M."/>
        </authorList>
    </citation>
    <scope>NUCLEOTIDE SEQUENCE [LARGE SCALE GENOMIC DNA]</scope>
    <source>
        <tissue evidence="3">White muscle</tissue>
    </source>
</reference>
<dbReference type="GO" id="GO:0003824">
    <property type="term" value="F:catalytic activity"/>
    <property type="evidence" value="ECO:0007669"/>
    <property type="project" value="InterPro"/>
</dbReference>
<organism evidence="3 4">
    <name type="scientific">Champsocephalus gunnari</name>
    <name type="common">Mackerel icefish</name>
    <dbReference type="NCBI Taxonomy" id="52237"/>
    <lineage>
        <taxon>Eukaryota</taxon>
        <taxon>Metazoa</taxon>
        <taxon>Chordata</taxon>
        <taxon>Craniata</taxon>
        <taxon>Vertebrata</taxon>
        <taxon>Euteleostomi</taxon>
        <taxon>Actinopterygii</taxon>
        <taxon>Neopterygii</taxon>
        <taxon>Teleostei</taxon>
        <taxon>Neoteleostei</taxon>
        <taxon>Acanthomorphata</taxon>
        <taxon>Eupercaria</taxon>
        <taxon>Perciformes</taxon>
        <taxon>Notothenioidei</taxon>
        <taxon>Channichthyidae</taxon>
        <taxon>Champsocephalus</taxon>
    </lineage>
</organism>
<protein>
    <recommendedName>
        <fullName evidence="2">Endonuclease/exonuclease/phosphatase domain-containing protein</fullName>
    </recommendedName>
</protein>
<dbReference type="PANTHER" id="PTHR46670:SF3">
    <property type="entry name" value="ENDONUCLEASE_EXONUCLEASE_PHOSPHATASE DOMAIN-CONTAINING PROTEIN"/>
    <property type="match status" value="1"/>
</dbReference>
<evidence type="ECO:0000259" key="2">
    <source>
        <dbReference type="Pfam" id="PF14529"/>
    </source>
</evidence>
<dbReference type="Gene3D" id="3.60.10.10">
    <property type="entry name" value="Endonuclease/exonuclease/phosphatase"/>
    <property type="match status" value="1"/>
</dbReference>
<gene>
    <name evidence="3" type="ORF">CgunFtcFv8_003473</name>
</gene>
<dbReference type="InterPro" id="IPR005135">
    <property type="entry name" value="Endo/exonuclease/phosphatase"/>
</dbReference>
<feature type="compositionally biased region" description="Pro residues" evidence="1">
    <location>
        <begin position="345"/>
        <end position="360"/>
    </location>
</feature>
<feature type="region of interest" description="Disordered" evidence="1">
    <location>
        <begin position="341"/>
        <end position="360"/>
    </location>
</feature>
<comment type="caution">
    <text evidence="3">The sequence shown here is derived from an EMBL/GenBank/DDBJ whole genome shotgun (WGS) entry which is preliminary data.</text>
</comment>
<name>A0AAN8D8R5_CHAGU</name>